<comment type="caution">
    <text evidence="1">The sequence shown here is derived from an EMBL/GenBank/DDBJ whole genome shotgun (WGS) entry which is preliminary data.</text>
</comment>
<proteinExistence type="predicted"/>
<accession>A0AC60Q4S0</accession>
<evidence type="ECO:0000313" key="1">
    <source>
        <dbReference type="EMBL" id="KAG0428781.1"/>
    </source>
</evidence>
<keyword evidence="2" id="KW-1185">Reference proteome</keyword>
<sequence>MQSDLQSLFQLCASLYDPLSTDIQVKVVEYLQRTTQSEHAFILLVSEEQDELICKVIGDRILEEPAKFSALGNSFSYAISDKRPLSLEDIHHDHREEVSRLIGSALHSLLCVPVHHPRFTDRVVMLPCVVNKANGKEFTRRDEAALRECFQCITPCLLKSTAYEEERRLREECQSLLLVAKNLFTHLDDVTLLLQEIMADARNLTKAERCSLFLLDKDQNELVAKVFDGNLAEDGTEAMTEVRIPANQGIAGYVATSGELLNINDAYAHPLFYRKMDETTGFKTRNILCFPIKDESAVIGVAELCNKINGKHFSFFDEEIAKAFSIYCGISIMHSLMWKKVRDAQHRSKLSNELMMYHMLVSNEDVKQLLNKEVPSPTSFSADFAKFSFTPRVIPDRTTLVVVISMFEDLGFINRFKIPRDSLAKFVLMVKKGYRDPPYHNWYHAFAVAHFCYLLLKNLNLVGPYLTELEGLSLFVACLCHDLDHRGTNNSFQLTSKSILASLYSSEGSVMERHHFAQAMAILNTDGCNIFENLSRQEYTDCLDQMRDVILATDLAHHFRIVEELKTMVQEGYDVSNRKHHQLLTSMLVTCCDLSDQTKDWRSSKKIAELIYNEFFSQGDLEKAMGVKPSEMMDREKACIPELQINFIQTIVKPIFDLLAEMFPAAKETADAVDHNKLYWERVSDICRRRYANSASSLDLFEDEKLEKEVLRCLEKIEGGGQNPLYSSGILGQLDDLFLHLKRLSVYVDSKLLRRPGREKLLHSVKNAKRTRS</sequence>
<organism evidence="1 2">
    <name type="scientific">Ixodes persulcatus</name>
    <name type="common">Taiga tick</name>
    <dbReference type="NCBI Taxonomy" id="34615"/>
    <lineage>
        <taxon>Eukaryota</taxon>
        <taxon>Metazoa</taxon>
        <taxon>Ecdysozoa</taxon>
        <taxon>Arthropoda</taxon>
        <taxon>Chelicerata</taxon>
        <taxon>Arachnida</taxon>
        <taxon>Acari</taxon>
        <taxon>Parasitiformes</taxon>
        <taxon>Ixodida</taxon>
        <taxon>Ixodoidea</taxon>
        <taxon>Ixodidae</taxon>
        <taxon>Ixodinae</taxon>
        <taxon>Ixodes</taxon>
    </lineage>
</organism>
<dbReference type="EMBL" id="JABSTQ010009483">
    <property type="protein sequence ID" value="KAG0428781.1"/>
    <property type="molecule type" value="Genomic_DNA"/>
</dbReference>
<evidence type="ECO:0000313" key="2">
    <source>
        <dbReference type="Proteomes" id="UP000805193"/>
    </source>
</evidence>
<protein>
    <submittedName>
        <fullName evidence="1">Uncharacterized protein</fullName>
    </submittedName>
</protein>
<dbReference type="Proteomes" id="UP000805193">
    <property type="component" value="Unassembled WGS sequence"/>
</dbReference>
<gene>
    <name evidence="1" type="ORF">HPB47_024251</name>
</gene>
<name>A0AC60Q4S0_IXOPE</name>
<reference evidence="1 2" key="1">
    <citation type="journal article" date="2020" name="Cell">
        <title>Large-Scale Comparative Analyses of Tick Genomes Elucidate Their Genetic Diversity and Vector Capacities.</title>
        <authorList>
            <consortium name="Tick Genome and Microbiome Consortium (TIGMIC)"/>
            <person name="Jia N."/>
            <person name="Wang J."/>
            <person name="Shi W."/>
            <person name="Du L."/>
            <person name="Sun Y."/>
            <person name="Zhan W."/>
            <person name="Jiang J.F."/>
            <person name="Wang Q."/>
            <person name="Zhang B."/>
            <person name="Ji P."/>
            <person name="Bell-Sakyi L."/>
            <person name="Cui X.M."/>
            <person name="Yuan T.T."/>
            <person name="Jiang B.G."/>
            <person name="Yang W.F."/>
            <person name="Lam T.T."/>
            <person name="Chang Q.C."/>
            <person name="Ding S.J."/>
            <person name="Wang X.J."/>
            <person name="Zhu J.G."/>
            <person name="Ruan X.D."/>
            <person name="Zhao L."/>
            <person name="Wei J.T."/>
            <person name="Ye R.Z."/>
            <person name="Que T.C."/>
            <person name="Du C.H."/>
            <person name="Zhou Y.H."/>
            <person name="Cheng J.X."/>
            <person name="Dai P.F."/>
            <person name="Guo W.B."/>
            <person name="Han X.H."/>
            <person name="Huang E.J."/>
            <person name="Li L.F."/>
            <person name="Wei W."/>
            <person name="Gao Y.C."/>
            <person name="Liu J.Z."/>
            <person name="Shao H.Z."/>
            <person name="Wang X."/>
            <person name="Wang C.C."/>
            <person name="Yang T.C."/>
            <person name="Huo Q.B."/>
            <person name="Li W."/>
            <person name="Chen H.Y."/>
            <person name="Chen S.E."/>
            <person name="Zhou L.G."/>
            <person name="Ni X.B."/>
            <person name="Tian J.H."/>
            <person name="Sheng Y."/>
            <person name="Liu T."/>
            <person name="Pan Y.S."/>
            <person name="Xia L.Y."/>
            <person name="Li J."/>
            <person name="Zhao F."/>
            <person name="Cao W.C."/>
        </authorList>
    </citation>
    <scope>NUCLEOTIDE SEQUENCE [LARGE SCALE GENOMIC DNA]</scope>
    <source>
        <strain evidence="1">Iper-2018</strain>
    </source>
</reference>